<evidence type="ECO:0008006" key="3">
    <source>
        <dbReference type="Google" id="ProtNLM"/>
    </source>
</evidence>
<organism evidence="1 2">
    <name type="scientific">Parvularcula bermudensis (strain ATCC BAA-594 / HTCC2503 / KCTC 12087)</name>
    <dbReference type="NCBI Taxonomy" id="314260"/>
    <lineage>
        <taxon>Bacteria</taxon>
        <taxon>Pseudomonadati</taxon>
        <taxon>Pseudomonadota</taxon>
        <taxon>Alphaproteobacteria</taxon>
        <taxon>Parvularculales</taxon>
        <taxon>Parvularculaceae</taxon>
        <taxon>Parvularcula</taxon>
    </lineage>
</organism>
<dbReference type="KEGG" id="pbr:PB2503_12884"/>
<dbReference type="Pfam" id="PF07237">
    <property type="entry name" value="DUF1428"/>
    <property type="match status" value="1"/>
</dbReference>
<gene>
    <name evidence="1" type="ordered locus">PB2503_12884</name>
</gene>
<dbReference type="STRING" id="314260.PB2503_12884"/>
<name>E0TG43_PARBH</name>
<keyword evidence="2" id="KW-1185">Reference proteome</keyword>
<dbReference type="InterPro" id="IPR011008">
    <property type="entry name" value="Dimeric_a/b-barrel"/>
</dbReference>
<dbReference type="InterPro" id="IPR009874">
    <property type="entry name" value="DUF1428"/>
</dbReference>
<dbReference type="RefSeq" id="WP_013301588.1">
    <property type="nucleotide sequence ID" value="NC_014414.1"/>
</dbReference>
<dbReference type="AlphaFoldDB" id="E0TG43"/>
<dbReference type="EMBL" id="CP002156">
    <property type="protein sequence ID" value="ADM10614.1"/>
    <property type="molecule type" value="Genomic_DNA"/>
</dbReference>
<accession>E0TG43</accession>
<dbReference type="eggNOG" id="COG5507">
    <property type="taxonomic scope" value="Bacteria"/>
</dbReference>
<dbReference type="Gene3D" id="3.30.70.100">
    <property type="match status" value="1"/>
</dbReference>
<protein>
    <recommendedName>
        <fullName evidence="3">RNA signal recognition particle 4.5S RNA</fullName>
    </recommendedName>
</protein>
<dbReference type="OrthoDB" id="9792392at2"/>
<proteinExistence type="predicted"/>
<dbReference type="PIRSF" id="PIRSF007028">
    <property type="entry name" value="UCP007028"/>
    <property type="match status" value="1"/>
</dbReference>
<dbReference type="Proteomes" id="UP000001302">
    <property type="component" value="Chromosome"/>
</dbReference>
<dbReference type="HOGENOM" id="CLU_136844_0_0_5"/>
<dbReference type="SUPFAM" id="SSF54909">
    <property type="entry name" value="Dimeric alpha+beta barrel"/>
    <property type="match status" value="1"/>
</dbReference>
<reference evidence="2" key="1">
    <citation type="submission" date="2010-08" db="EMBL/GenBank/DDBJ databases">
        <title>Genome sequence of Parvularcula bermudensis HTCC2503.</title>
        <authorList>
            <person name="Kang D.-M."/>
            <person name="Oh H.-M."/>
            <person name="Cho J.-C."/>
        </authorList>
    </citation>
    <scope>NUCLEOTIDE SEQUENCE [LARGE SCALE GENOMIC DNA]</scope>
    <source>
        <strain evidence="2">ATCC BAA-594 / HTCC2503 / KCTC 12087</strain>
    </source>
</reference>
<evidence type="ECO:0000313" key="2">
    <source>
        <dbReference type="Proteomes" id="UP000001302"/>
    </source>
</evidence>
<reference evidence="1 2" key="2">
    <citation type="journal article" date="2011" name="J. Bacteriol.">
        <title>Complete genome sequence of strain HTCC2503T of Parvularcula bermudensis, the type species of the order "Parvularculales" in the class Alphaproteobacteria.</title>
        <authorList>
            <person name="Oh H.M."/>
            <person name="Kang I."/>
            <person name="Vergin K.L."/>
            <person name="Kang D."/>
            <person name="Rhee K.H."/>
            <person name="Giovannoni S.J."/>
            <person name="Cho J.C."/>
        </authorList>
    </citation>
    <scope>NUCLEOTIDE SEQUENCE [LARGE SCALE GENOMIC DNA]</scope>
    <source>
        <strain evidence="2">ATCC BAA-594 / HTCC2503 / KCTC 12087</strain>
    </source>
</reference>
<sequence length="116" mass="12782">MTYYDFAVTAVPAANREAYVEHAKEFATIAAAFGPLAIKECWGTDVPEGKITSFPLAVQCKEDEIVCVSMIAWESKAARDAAWGKMMEDPRMQSMAPPFDGSRMIFGGFEEIFSAQ</sequence>
<evidence type="ECO:0000313" key="1">
    <source>
        <dbReference type="EMBL" id="ADM10614.1"/>
    </source>
</evidence>